<dbReference type="InterPro" id="IPR001401">
    <property type="entry name" value="Dynamin_GTPase"/>
</dbReference>
<evidence type="ECO:0000313" key="5">
    <source>
        <dbReference type="EMBL" id="KAG7491259.1"/>
    </source>
</evidence>
<name>A0A9D3TIZ8_MEGAT</name>
<dbReference type="GO" id="GO:0003924">
    <property type="term" value="F:GTPase activity"/>
    <property type="evidence" value="ECO:0007669"/>
    <property type="project" value="InterPro"/>
</dbReference>
<dbReference type="InterPro" id="IPR027417">
    <property type="entry name" value="P-loop_NTPase"/>
</dbReference>
<dbReference type="GO" id="GO:0005874">
    <property type="term" value="C:microtubule"/>
    <property type="evidence" value="ECO:0007669"/>
    <property type="project" value="TreeGrafter"/>
</dbReference>
<dbReference type="InterPro" id="IPR030381">
    <property type="entry name" value="G_DYNAMIN_dom"/>
</dbReference>
<feature type="domain" description="Dynamin-type G" evidence="4">
    <location>
        <begin position="28"/>
        <end position="139"/>
    </location>
</feature>
<dbReference type="PANTHER" id="PTHR11566">
    <property type="entry name" value="DYNAMIN"/>
    <property type="match status" value="1"/>
</dbReference>
<gene>
    <name evidence="5" type="ORF">MATL_G00001210</name>
</gene>
<dbReference type="FunFam" id="3.40.50.300:FF:006105">
    <property type="entry name" value="Dynamin 2"/>
    <property type="match status" value="1"/>
</dbReference>
<comment type="caution">
    <text evidence="5">The sequence shown here is derived from an EMBL/GenBank/DDBJ whole genome shotgun (WGS) entry which is preliminary data.</text>
</comment>
<protein>
    <recommendedName>
        <fullName evidence="4">Dynamin-type G domain-containing protein</fullName>
    </recommendedName>
</protein>
<dbReference type="CDD" id="cd08771">
    <property type="entry name" value="DLP_1"/>
    <property type="match status" value="1"/>
</dbReference>
<dbReference type="InterPro" id="IPR045063">
    <property type="entry name" value="Dynamin_N"/>
</dbReference>
<dbReference type="GO" id="GO:0098793">
    <property type="term" value="C:presynapse"/>
    <property type="evidence" value="ECO:0007669"/>
    <property type="project" value="GOC"/>
</dbReference>
<dbReference type="PROSITE" id="PS00410">
    <property type="entry name" value="G_DYNAMIN_1"/>
    <property type="match status" value="1"/>
</dbReference>
<dbReference type="SMART" id="SM00053">
    <property type="entry name" value="DYNc"/>
    <property type="match status" value="1"/>
</dbReference>
<evidence type="ECO:0000256" key="1">
    <source>
        <dbReference type="ARBA" id="ARBA00022741"/>
    </source>
</evidence>
<dbReference type="GO" id="GO:0005737">
    <property type="term" value="C:cytoplasm"/>
    <property type="evidence" value="ECO:0007669"/>
    <property type="project" value="TreeGrafter"/>
</dbReference>
<dbReference type="GO" id="GO:0008017">
    <property type="term" value="F:microtubule binding"/>
    <property type="evidence" value="ECO:0007669"/>
    <property type="project" value="TreeGrafter"/>
</dbReference>
<accession>A0A9D3TIZ8</accession>
<dbReference type="PROSITE" id="PS51718">
    <property type="entry name" value="G_DYNAMIN_2"/>
    <property type="match status" value="1"/>
</dbReference>
<dbReference type="PANTHER" id="PTHR11566:SF23">
    <property type="entry name" value="DYNAMIN-2"/>
    <property type="match status" value="1"/>
</dbReference>
<dbReference type="GO" id="GO:0016185">
    <property type="term" value="P:synaptic vesicle budding from presynaptic endocytic zone membrane"/>
    <property type="evidence" value="ECO:0007669"/>
    <property type="project" value="TreeGrafter"/>
</dbReference>
<dbReference type="InterPro" id="IPR022812">
    <property type="entry name" value="Dynamin"/>
</dbReference>
<evidence type="ECO:0000313" key="6">
    <source>
        <dbReference type="Proteomes" id="UP001046870"/>
    </source>
</evidence>
<organism evidence="5 6">
    <name type="scientific">Megalops atlanticus</name>
    <name type="common">Tarpon</name>
    <name type="synonym">Clupea gigantea</name>
    <dbReference type="NCBI Taxonomy" id="7932"/>
    <lineage>
        <taxon>Eukaryota</taxon>
        <taxon>Metazoa</taxon>
        <taxon>Chordata</taxon>
        <taxon>Craniata</taxon>
        <taxon>Vertebrata</taxon>
        <taxon>Euteleostomi</taxon>
        <taxon>Actinopterygii</taxon>
        <taxon>Neopterygii</taxon>
        <taxon>Teleostei</taxon>
        <taxon>Elopiformes</taxon>
        <taxon>Megalopidae</taxon>
        <taxon>Megalops</taxon>
    </lineage>
</organism>
<dbReference type="AlphaFoldDB" id="A0A9D3TIZ8"/>
<dbReference type="PRINTS" id="PR00195">
    <property type="entry name" value="DYNAMIN"/>
</dbReference>
<sequence length="139" mass="15190">MGNRGMEDLIPLINKLQDAFSSIGQSCNLDLPQIAVVGGQSAGKSSVLENFVGRDFLPRGSGIVTRRPLILQLVNSKAEYAEFLHCKGRKFVDFDEVRAEIEAETDRITGSNKGISPIPINLRVYSPHVLNLTLIDLPG</sequence>
<keyword evidence="1 3" id="KW-0547">Nucleotide-binding</keyword>
<keyword evidence="6" id="KW-1185">Reference proteome</keyword>
<dbReference type="SUPFAM" id="SSF52540">
    <property type="entry name" value="P-loop containing nucleoside triphosphate hydrolases"/>
    <property type="match status" value="1"/>
</dbReference>
<evidence type="ECO:0000259" key="4">
    <source>
        <dbReference type="PROSITE" id="PS51718"/>
    </source>
</evidence>
<comment type="similarity">
    <text evidence="3">Belongs to the TRAFAC class dynamin-like GTPase superfamily. Dynamin/Fzo/YdjA family.</text>
</comment>
<dbReference type="Pfam" id="PF00350">
    <property type="entry name" value="Dynamin_N"/>
    <property type="match status" value="1"/>
</dbReference>
<proteinExistence type="inferred from homology"/>
<evidence type="ECO:0000256" key="3">
    <source>
        <dbReference type="RuleBase" id="RU003932"/>
    </source>
</evidence>
<dbReference type="Gene3D" id="3.40.50.300">
    <property type="entry name" value="P-loop containing nucleotide triphosphate hydrolases"/>
    <property type="match status" value="1"/>
</dbReference>
<dbReference type="Proteomes" id="UP001046870">
    <property type="component" value="Chromosome 1"/>
</dbReference>
<dbReference type="GO" id="GO:0031623">
    <property type="term" value="P:receptor internalization"/>
    <property type="evidence" value="ECO:0007669"/>
    <property type="project" value="TreeGrafter"/>
</dbReference>
<dbReference type="EMBL" id="JAFDVH010000001">
    <property type="protein sequence ID" value="KAG7491259.1"/>
    <property type="molecule type" value="Genomic_DNA"/>
</dbReference>
<keyword evidence="2 3" id="KW-0342">GTP-binding</keyword>
<reference evidence="5" key="1">
    <citation type="submission" date="2021-01" db="EMBL/GenBank/DDBJ databases">
        <authorList>
            <person name="Zahm M."/>
            <person name="Roques C."/>
            <person name="Cabau C."/>
            <person name="Klopp C."/>
            <person name="Donnadieu C."/>
            <person name="Jouanno E."/>
            <person name="Lampietro C."/>
            <person name="Louis A."/>
            <person name="Herpin A."/>
            <person name="Echchiki A."/>
            <person name="Berthelot C."/>
            <person name="Parey E."/>
            <person name="Roest-Crollius H."/>
            <person name="Braasch I."/>
            <person name="Postlethwait J."/>
            <person name="Bobe J."/>
            <person name="Montfort J."/>
            <person name="Bouchez O."/>
            <person name="Begum T."/>
            <person name="Mejri S."/>
            <person name="Adams A."/>
            <person name="Chen W.-J."/>
            <person name="Guiguen Y."/>
        </authorList>
    </citation>
    <scope>NUCLEOTIDE SEQUENCE</scope>
    <source>
        <strain evidence="5">YG-15Mar2019-1</strain>
        <tissue evidence="5">Brain</tissue>
    </source>
</reference>
<dbReference type="OrthoDB" id="5061070at2759"/>
<evidence type="ECO:0000256" key="2">
    <source>
        <dbReference type="ARBA" id="ARBA00023134"/>
    </source>
</evidence>
<dbReference type="GO" id="GO:0005886">
    <property type="term" value="C:plasma membrane"/>
    <property type="evidence" value="ECO:0007669"/>
    <property type="project" value="TreeGrafter"/>
</dbReference>
<dbReference type="GO" id="GO:0005525">
    <property type="term" value="F:GTP binding"/>
    <property type="evidence" value="ECO:0007669"/>
    <property type="project" value="UniProtKB-KW"/>
</dbReference>
<dbReference type="InterPro" id="IPR019762">
    <property type="entry name" value="Dynamin_GTPase_CS"/>
</dbReference>